<dbReference type="Proteomes" id="UP000030121">
    <property type="component" value="Unassembled WGS sequence"/>
</dbReference>
<dbReference type="EMBL" id="JRLW01000002">
    <property type="protein sequence ID" value="KGO90428.1"/>
    <property type="molecule type" value="Genomic_DNA"/>
</dbReference>
<evidence type="ECO:0008006" key="3">
    <source>
        <dbReference type="Google" id="ProtNLM"/>
    </source>
</evidence>
<dbReference type="STRING" id="1121899.GCA_000430025_01625"/>
<proteinExistence type="predicted"/>
<dbReference type="Gene3D" id="2.40.160.60">
    <property type="entry name" value="Outer membrane protein transport protein (OMPP1/FadL/TodX)"/>
    <property type="match status" value="1"/>
</dbReference>
<comment type="caution">
    <text evidence="1">The sequence shown here is derived from an EMBL/GenBank/DDBJ whole genome shotgun (WGS) entry which is preliminary data.</text>
</comment>
<dbReference type="SUPFAM" id="SSF56935">
    <property type="entry name" value="Porins"/>
    <property type="match status" value="1"/>
</dbReference>
<keyword evidence="2" id="KW-1185">Reference proteome</keyword>
<accession>A0A0A2MG34</accession>
<dbReference type="AlphaFoldDB" id="A0A0A2MG34"/>
<gene>
    <name evidence="1" type="ORF">Q764_02420</name>
</gene>
<name>A0A0A2MG34_9FLAO</name>
<reference evidence="1 2" key="1">
    <citation type="submission" date="2013-09" db="EMBL/GenBank/DDBJ databases">
        <authorList>
            <person name="Zeng Z."/>
            <person name="Chen C."/>
        </authorList>
    </citation>
    <scope>NUCLEOTIDE SEQUENCE [LARGE SCALE GENOMIC DNA]</scope>
    <source>
        <strain evidence="1 2">GH29-5</strain>
    </source>
</reference>
<sequence>MMNFKINFHIFLTFVLPSLLFLTVIPSGYAQESENSQQKSNFWSHVHFGGGLGLSVGSGYSNIMVAPSAIYEVNDYFSTGLGAQYSYVSSRDYFNSHLYGLSLIELFNPIPEAQISVELEQLRVNNTYTQFNPEIKDNFWNTALFLGAGYRADNVTVGIRYNVLYKEANNVYSQGWMPFVRVYF</sequence>
<dbReference type="RefSeq" id="WP_026980078.1">
    <property type="nucleotide sequence ID" value="NZ_AUCZ01000007.1"/>
</dbReference>
<dbReference type="eggNOG" id="ENOG5030398">
    <property type="taxonomic scope" value="Bacteria"/>
</dbReference>
<protein>
    <recommendedName>
        <fullName evidence="3">Alpha-ketoglutarate decarboxylase</fullName>
    </recommendedName>
</protein>
<evidence type="ECO:0000313" key="1">
    <source>
        <dbReference type="EMBL" id="KGO90428.1"/>
    </source>
</evidence>
<evidence type="ECO:0000313" key="2">
    <source>
        <dbReference type="Proteomes" id="UP000030121"/>
    </source>
</evidence>
<organism evidence="1 2">
    <name type="scientific">Flavobacterium suncheonense GH29-5 = DSM 17707</name>
    <dbReference type="NCBI Taxonomy" id="1121899"/>
    <lineage>
        <taxon>Bacteria</taxon>
        <taxon>Pseudomonadati</taxon>
        <taxon>Bacteroidota</taxon>
        <taxon>Flavobacteriia</taxon>
        <taxon>Flavobacteriales</taxon>
        <taxon>Flavobacteriaceae</taxon>
        <taxon>Flavobacterium</taxon>
    </lineage>
</organism>